<protein>
    <recommendedName>
        <fullName evidence="3">PilZ domain-containing protein</fullName>
    </recommendedName>
</protein>
<keyword evidence="2" id="KW-1185">Reference proteome</keyword>
<reference evidence="2" key="1">
    <citation type="journal article" date="2019" name="Int. J. Syst. Evol. Microbiol.">
        <title>The Global Catalogue of Microorganisms (GCM) 10K type strain sequencing project: providing services to taxonomists for standard genome sequencing and annotation.</title>
        <authorList>
            <consortium name="The Broad Institute Genomics Platform"/>
            <consortium name="The Broad Institute Genome Sequencing Center for Infectious Disease"/>
            <person name="Wu L."/>
            <person name="Ma J."/>
        </authorList>
    </citation>
    <scope>NUCLEOTIDE SEQUENCE [LARGE SCALE GENOMIC DNA]</scope>
    <source>
        <strain evidence="2">CGMCC 1.19062</strain>
    </source>
</reference>
<organism evidence="1 2">
    <name type="scientific">Lacibacterium aquatile</name>
    <dbReference type="NCBI Taxonomy" id="1168082"/>
    <lineage>
        <taxon>Bacteria</taxon>
        <taxon>Pseudomonadati</taxon>
        <taxon>Pseudomonadota</taxon>
        <taxon>Alphaproteobacteria</taxon>
        <taxon>Rhodospirillales</taxon>
        <taxon>Rhodospirillaceae</taxon>
    </lineage>
</organism>
<dbReference type="RefSeq" id="WP_379877946.1">
    <property type="nucleotide sequence ID" value="NZ_JBHUIP010000014.1"/>
</dbReference>
<dbReference type="EMBL" id="JBHUIP010000014">
    <property type="protein sequence ID" value="MFD2264813.1"/>
    <property type="molecule type" value="Genomic_DNA"/>
</dbReference>
<name>A0ABW5DVS3_9PROT</name>
<evidence type="ECO:0000313" key="2">
    <source>
        <dbReference type="Proteomes" id="UP001597295"/>
    </source>
</evidence>
<accession>A0ABW5DVS3</accession>
<gene>
    <name evidence="1" type="ORF">ACFSM5_18045</name>
</gene>
<dbReference type="Gene3D" id="2.40.10.220">
    <property type="entry name" value="predicted glycosyltransferase like domains"/>
    <property type="match status" value="1"/>
</dbReference>
<proteinExistence type="predicted"/>
<comment type="caution">
    <text evidence="1">The sequence shown here is derived from an EMBL/GenBank/DDBJ whole genome shotgun (WGS) entry which is preliminary data.</text>
</comment>
<evidence type="ECO:0008006" key="3">
    <source>
        <dbReference type="Google" id="ProtNLM"/>
    </source>
</evidence>
<dbReference type="Proteomes" id="UP001597295">
    <property type="component" value="Unassembled WGS sequence"/>
</dbReference>
<sequence>MLLRPGPAATRNKIRDKRIEHPWLWIDLNERRYSTRLWSPSRFIMDVLDNRLVQDQEFCAVARLDNKPDVFLMDSVVTMHDRKNAKMAINYEMTNPEQSKMMFDVYSESKNTTEEEGKTRQLPMLDFSIAYKSVNWSLTGFMIANFTGKVEIGQTFTGLIRLPKTQRTGGFRAQAVRYQDNVQGLGCRFLEMSQTLFDMLEYALKRSENP</sequence>
<evidence type="ECO:0000313" key="1">
    <source>
        <dbReference type="EMBL" id="MFD2264813.1"/>
    </source>
</evidence>